<evidence type="ECO:0008006" key="4">
    <source>
        <dbReference type="Google" id="ProtNLM"/>
    </source>
</evidence>
<feature type="transmembrane region" description="Helical" evidence="1">
    <location>
        <begin position="53"/>
        <end position="70"/>
    </location>
</feature>
<dbReference type="PANTHER" id="PTHR43596:SF1">
    <property type="entry name" value="ADP,ATP CARRIER PROTEIN"/>
    <property type="match status" value="1"/>
</dbReference>
<evidence type="ECO:0000256" key="1">
    <source>
        <dbReference type="SAM" id="Phobius"/>
    </source>
</evidence>
<dbReference type="Proteomes" id="UP000324233">
    <property type="component" value="Chromosome"/>
</dbReference>
<reference evidence="2 3" key="1">
    <citation type="submission" date="2019-08" db="EMBL/GenBank/DDBJ databases">
        <title>Deep-cultivation of Planctomycetes and their phenomic and genomic characterization uncovers novel biology.</title>
        <authorList>
            <person name="Wiegand S."/>
            <person name="Jogler M."/>
            <person name="Boedeker C."/>
            <person name="Pinto D."/>
            <person name="Vollmers J."/>
            <person name="Rivas-Marin E."/>
            <person name="Kohn T."/>
            <person name="Peeters S.H."/>
            <person name="Heuer A."/>
            <person name="Rast P."/>
            <person name="Oberbeckmann S."/>
            <person name="Bunk B."/>
            <person name="Jeske O."/>
            <person name="Meyerdierks A."/>
            <person name="Storesund J.E."/>
            <person name="Kallscheuer N."/>
            <person name="Luecker S."/>
            <person name="Lage O.M."/>
            <person name="Pohl T."/>
            <person name="Merkel B.J."/>
            <person name="Hornburger P."/>
            <person name="Mueller R.-W."/>
            <person name="Bruemmer F."/>
            <person name="Labrenz M."/>
            <person name="Spormann A.M."/>
            <person name="Op den Camp H."/>
            <person name="Overmann J."/>
            <person name="Amann R."/>
            <person name="Jetten M.S.M."/>
            <person name="Mascher T."/>
            <person name="Medema M.H."/>
            <person name="Devos D.P."/>
            <person name="Kaster A.-K."/>
            <person name="Ovreas L."/>
            <person name="Rohde M."/>
            <person name="Galperin M.Y."/>
            <person name="Jogler C."/>
        </authorList>
    </citation>
    <scope>NUCLEOTIDE SEQUENCE [LARGE SCALE GENOMIC DNA]</scope>
    <source>
        <strain evidence="2 3">OJF2</strain>
    </source>
</reference>
<proteinExistence type="predicted"/>
<dbReference type="AlphaFoldDB" id="A0A5B9W742"/>
<evidence type="ECO:0000313" key="2">
    <source>
        <dbReference type="EMBL" id="QEH35949.1"/>
    </source>
</evidence>
<accession>A0A5B9W742</accession>
<organism evidence="2 3">
    <name type="scientific">Aquisphaera giovannonii</name>
    <dbReference type="NCBI Taxonomy" id="406548"/>
    <lineage>
        <taxon>Bacteria</taxon>
        <taxon>Pseudomonadati</taxon>
        <taxon>Planctomycetota</taxon>
        <taxon>Planctomycetia</taxon>
        <taxon>Isosphaerales</taxon>
        <taxon>Isosphaeraceae</taxon>
        <taxon>Aquisphaera</taxon>
    </lineage>
</organism>
<feature type="transmembrane region" description="Helical" evidence="1">
    <location>
        <begin position="209"/>
        <end position="226"/>
    </location>
</feature>
<sequence>MTGCDAGIGMRAGAPAGGAQVPGAEPPPSIAWRRLRGGLRAVADVRDGEEGPLLRGMAFLFCVLAANYLVRPVRDEMGLAAGRAHLPALFLGTLAAMLVAAPMLSARLRRPGRPLLPAAVRATQFVLVASFAAFWWILPEGHRPSARAFFVWASVANLLAVSVAWGTLAGRFGNEPAHRLFGLIAAGGTLGAVAGSSLAGLLVARVGTVAPLLAAAVVLELGLMAARSLPRADLNLGEARSGRDSQDHPAGPPRGRSPYPMGLGLWTLLFTSSSAVIYMEQARIVDLAIGDAASRAAFFARVDLYVNLLGLLLQVAVAGRVLAALGAGAATAMLPAVTLAGVVLLYLRPGLATLQWFQVVRRGVDYAIARPGREVFCTVLGRDEMLRSKGLIDTAVYRAGDAAGAWAYGALAAMPALGPAAPLAIVPLSVGWIALSLALGRAMNRRLAADRDAPSPATEAPAESSP</sequence>
<dbReference type="PANTHER" id="PTHR43596">
    <property type="entry name" value="ADP,ATP CARRIER PROTEIN"/>
    <property type="match status" value="1"/>
</dbReference>
<keyword evidence="1" id="KW-1133">Transmembrane helix</keyword>
<dbReference type="KEGG" id="agv:OJF2_45060"/>
<name>A0A5B9W742_9BACT</name>
<feature type="transmembrane region" description="Helical" evidence="1">
    <location>
        <begin position="180"/>
        <end position="203"/>
    </location>
</feature>
<gene>
    <name evidence="2" type="ORF">OJF2_45060</name>
</gene>
<feature type="transmembrane region" description="Helical" evidence="1">
    <location>
        <begin position="85"/>
        <end position="106"/>
    </location>
</feature>
<protein>
    <recommendedName>
        <fullName evidence="4">Major Facilitator Superfamily protein</fullName>
    </recommendedName>
</protein>
<feature type="transmembrane region" description="Helical" evidence="1">
    <location>
        <begin position="304"/>
        <end position="323"/>
    </location>
</feature>
<feature type="transmembrane region" description="Helical" evidence="1">
    <location>
        <begin position="149"/>
        <end position="168"/>
    </location>
</feature>
<feature type="transmembrane region" description="Helical" evidence="1">
    <location>
        <begin position="118"/>
        <end position="137"/>
    </location>
</feature>
<keyword evidence="3" id="KW-1185">Reference proteome</keyword>
<keyword evidence="1" id="KW-0812">Transmembrane</keyword>
<evidence type="ECO:0000313" key="3">
    <source>
        <dbReference type="Proteomes" id="UP000324233"/>
    </source>
</evidence>
<dbReference type="SUPFAM" id="SSF103473">
    <property type="entry name" value="MFS general substrate transporter"/>
    <property type="match status" value="1"/>
</dbReference>
<feature type="transmembrane region" description="Helical" evidence="1">
    <location>
        <begin position="395"/>
        <end position="414"/>
    </location>
</feature>
<dbReference type="InterPro" id="IPR036259">
    <property type="entry name" value="MFS_trans_sf"/>
</dbReference>
<feature type="transmembrane region" description="Helical" evidence="1">
    <location>
        <begin position="420"/>
        <end position="439"/>
    </location>
</feature>
<dbReference type="EMBL" id="CP042997">
    <property type="protein sequence ID" value="QEH35949.1"/>
    <property type="molecule type" value="Genomic_DNA"/>
</dbReference>
<keyword evidence="1" id="KW-0472">Membrane</keyword>
<feature type="transmembrane region" description="Helical" evidence="1">
    <location>
        <begin position="329"/>
        <end position="347"/>
    </location>
</feature>